<dbReference type="EMBL" id="KI966413">
    <property type="protein sequence ID" value="EWC46990.1"/>
    <property type="molecule type" value="Genomic_DNA"/>
</dbReference>
<gene>
    <name evidence="2" type="ORF">DRE_03752</name>
</gene>
<protein>
    <submittedName>
        <fullName evidence="2">Uncharacterized protein</fullName>
    </submittedName>
</protein>
<feature type="region of interest" description="Disordered" evidence="1">
    <location>
        <begin position="20"/>
        <end position="43"/>
    </location>
</feature>
<keyword evidence="3" id="KW-1185">Reference proteome</keyword>
<proteinExistence type="predicted"/>
<dbReference type="Proteomes" id="UP000024837">
    <property type="component" value="Unassembled WGS sequence"/>
</dbReference>
<organism evidence="2 3">
    <name type="scientific">Drechslerella stenobrocha 248</name>
    <dbReference type="NCBI Taxonomy" id="1043628"/>
    <lineage>
        <taxon>Eukaryota</taxon>
        <taxon>Fungi</taxon>
        <taxon>Dikarya</taxon>
        <taxon>Ascomycota</taxon>
        <taxon>Pezizomycotina</taxon>
        <taxon>Orbiliomycetes</taxon>
        <taxon>Orbiliales</taxon>
        <taxon>Orbiliaceae</taxon>
        <taxon>Drechslerella</taxon>
    </lineage>
</organism>
<evidence type="ECO:0000313" key="3">
    <source>
        <dbReference type="Proteomes" id="UP000024837"/>
    </source>
</evidence>
<evidence type="ECO:0000256" key="1">
    <source>
        <dbReference type="SAM" id="MobiDB-lite"/>
    </source>
</evidence>
<feature type="compositionally biased region" description="Polar residues" evidence="1">
    <location>
        <begin position="20"/>
        <end position="29"/>
    </location>
</feature>
<dbReference type="OrthoDB" id="193467at2759"/>
<sequence>MTKAFVREASSVNERLNHLRLTQQFTSPPSDGLPAPPQRSLAPAPTVHPSLQALFGVANTPPPFAVPNSWRSRAGWDPYQDLRDGESTTSSASGFEARGGTSTFPNFEAGQPDSIPPLVSLCLRAVARNWAFHVAYDRYFLRELRPTQKSLLLEHLAAYTLSRRRQRVPEAEILAGSLDKASFELLFRAPFPAAAAAAIATTSTSTRHGCRSAGQDAADCGDGAHHSHHISLKEVFRLLTHRATPSNPAATPAASALLDSWEDFLNEEPAHAAAAAAADVRTRSFENLTSLSLAYPRPSAAPFTDLLKLAADAVPTITHLSLAGWRYSRKWRRRRRKQPAG</sequence>
<reference evidence="2 3" key="1">
    <citation type="submission" date="2013-05" db="EMBL/GenBank/DDBJ databases">
        <title>Drechslerella stenobrocha genome reveals carnivorous origination and mechanical trapping mechanism of predatory fungi.</title>
        <authorList>
            <person name="Liu X."/>
            <person name="Zhang W."/>
            <person name="Liu K."/>
        </authorList>
    </citation>
    <scope>NUCLEOTIDE SEQUENCE [LARGE SCALE GENOMIC DNA]</scope>
    <source>
        <strain evidence="2 3">248</strain>
    </source>
</reference>
<evidence type="ECO:0000313" key="2">
    <source>
        <dbReference type="EMBL" id="EWC46990.1"/>
    </source>
</evidence>
<name>W7IDD2_9PEZI</name>
<dbReference type="HOGENOM" id="CLU_040304_0_0_1"/>
<dbReference type="AlphaFoldDB" id="W7IDD2"/>
<accession>W7IDD2</accession>